<dbReference type="PANTHER" id="PTHR46315:SF1">
    <property type="entry name" value="SPERMINE SYNTHASE"/>
    <property type="match status" value="1"/>
</dbReference>
<feature type="domain" description="PABS" evidence="4">
    <location>
        <begin position="140"/>
        <end position="387"/>
    </location>
</feature>
<dbReference type="Gene3D" id="3.40.50.150">
    <property type="entry name" value="Vaccinia Virus protein VP39"/>
    <property type="match status" value="1"/>
</dbReference>
<dbReference type="InterPro" id="IPR015576">
    <property type="entry name" value="Spermine_synthase_animal"/>
</dbReference>
<evidence type="ECO:0000256" key="1">
    <source>
        <dbReference type="ARBA" id="ARBA00007867"/>
    </source>
</evidence>
<dbReference type="PANTHER" id="PTHR46315">
    <property type="entry name" value="SPERMINE SYNTHASE"/>
    <property type="match status" value="1"/>
</dbReference>
<sequence>MSAQTILLDLSIEPSRISDEMAQKEVVKLLEKGLLEHFPKLKLIFETTTADGYLCLFSENQTVSLNARFYNHGIITINIEYFKDESQQPAITFDVSILIEIGPLFAPSIEQTELVQNKIFGKVLAKDVRGRTFETSTADKTWFTSGCLPHKFMIEFWSTISIKYCLIAIRHSKRFKLFIQKVWATCWFLTNYKDIAESDLIYTETLMQRGIENYDGKDICILGGGDGALLYELLKENPKFVTMLEIDEMVMQACNKYMNTICGDVLEIRKSDNYEIIVDDCMIYLDKYVKEGKKFDYVFGDLTDIPISDTPTGEMWNFIHSILEHSFKILKPTGKYLTHGNGANCPESLAMFEQQLIKLEPKVKFTKSKAFVPSFMEDWVFYQITFDNSC</sequence>
<gene>
    <name evidence="5" type="primary">spms</name>
</gene>
<proteinExistence type="evidence at transcript level"/>
<dbReference type="PROSITE" id="PS51006">
    <property type="entry name" value="PABS_2"/>
    <property type="match status" value="1"/>
</dbReference>
<keyword evidence="2 3" id="KW-0808">Transferase</keyword>
<dbReference type="EMBL" id="KJ136118">
    <property type="protein sequence ID" value="AIZ03431.1"/>
    <property type="molecule type" value="mRNA"/>
</dbReference>
<evidence type="ECO:0000256" key="3">
    <source>
        <dbReference type="PROSITE-ProRule" id="PRU00354"/>
    </source>
</evidence>
<dbReference type="CDD" id="cd02440">
    <property type="entry name" value="AdoMet_MTases"/>
    <property type="match status" value="1"/>
</dbReference>
<organism evidence="5">
    <name type="scientific">Mayetiola destructor</name>
    <name type="common">Hessian fly</name>
    <dbReference type="NCBI Taxonomy" id="39758"/>
    <lineage>
        <taxon>Eukaryota</taxon>
        <taxon>Metazoa</taxon>
        <taxon>Ecdysozoa</taxon>
        <taxon>Arthropoda</taxon>
        <taxon>Hexapoda</taxon>
        <taxon>Insecta</taxon>
        <taxon>Pterygota</taxon>
        <taxon>Neoptera</taxon>
        <taxon>Endopterygota</taxon>
        <taxon>Diptera</taxon>
        <taxon>Nematocera</taxon>
        <taxon>Sciaroidea</taxon>
        <taxon>Cecidomyiidae</taxon>
        <taxon>Mayetiola</taxon>
    </lineage>
</organism>
<evidence type="ECO:0000313" key="5">
    <source>
        <dbReference type="EMBL" id="AIZ03431.1"/>
    </source>
</evidence>
<keyword evidence="3" id="KW-0620">Polyamine biosynthesis</keyword>
<accession>A0A0B4RY14</accession>
<dbReference type="GO" id="GO:0006597">
    <property type="term" value="P:spermine biosynthetic process"/>
    <property type="evidence" value="ECO:0007669"/>
    <property type="project" value="InterPro"/>
</dbReference>
<dbReference type="InterPro" id="IPR029063">
    <property type="entry name" value="SAM-dependent_MTases_sf"/>
</dbReference>
<dbReference type="SUPFAM" id="SSF53335">
    <property type="entry name" value="S-adenosyl-L-methionine-dependent methyltransferases"/>
    <property type="match status" value="1"/>
</dbReference>
<dbReference type="Pfam" id="PF01564">
    <property type="entry name" value="Spermine_synth"/>
    <property type="match status" value="1"/>
</dbReference>
<dbReference type="InterPro" id="IPR030374">
    <property type="entry name" value="PABS"/>
</dbReference>
<evidence type="ECO:0000259" key="4">
    <source>
        <dbReference type="PROSITE" id="PS51006"/>
    </source>
</evidence>
<name>A0A0B4RY14_MAYDE</name>
<reference evidence="5" key="1">
    <citation type="journal article" date="2015" name="BMC Plant Biol.">
        <title>Hessian fly larval feeding triggers enhanced polyamine levels in susceptible but not resistant wheat.</title>
        <authorList>
            <person name="Subramanyam S."/>
            <person name="Sardesai N."/>
            <person name="Minocha S.C."/>
            <person name="Zheng C."/>
            <person name="Shukle R.H."/>
            <person name="Williams C.E."/>
        </authorList>
    </citation>
    <scope>NUCLEOTIDE SEQUENCE</scope>
</reference>
<dbReference type="GO" id="GO:0016768">
    <property type="term" value="F:spermine synthase activity"/>
    <property type="evidence" value="ECO:0007669"/>
    <property type="project" value="InterPro"/>
</dbReference>
<protein>
    <submittedName>
        <fullName evidence="5">Spermine synthase</fullName>
    </submittedName>
</protein>
<feature type="active site" description="Proton acceptor" evidence="3">
    <location>
        <position position="301"/>
    </location>
</feature>
<comment type="similarity">
    <text evidence="1">Belongs to the spermidine/spermine synthase family.</text>
</comment>
<evidence type="ECO:0000256" key="2">
    <source>
        <dbReference type="ARBA" id="ARBA00022679"/>
    </source>
</evidence>
<dbReference type="FunFam" id="3.40.50.150:FF:000197">
    <property type="entry name" value="spermine synthase isoform X2"/>
    <property type="match status" value="1"/>
</dbReference>
<dbReference type="AlphaFoldDB" id="A0A0B4RY14"/>